<reference evidence="3" key="1">
    <citation type="submission" date="2018-02" db="EMBL/GenBank/DDBJ databases">
        <title>Genome sequencing of Solimonas sp. HR-BB.</title>
        <authorList>
            <person name="Lee Y."/>
            <person name="Jeon C.O."/>
        </authorList>
    </citation>
    <scope>NUCLEOTIDE SEQUENCE [LARGE SCALE GENOMIC DNA]</scope>
    <source>
        <strain evidence="3">HR-U</strain>
    </source>
</reference>
<dbReference type="Proteomes" id="UP000239590">
    <property type="component" value="Unassembled WGS sequence"/>
</dbReference>
<evidence type="ECO:0000256" key="1">
    <source>
        <dbReference type="SAM" id="Phobius"/>
    </source>
</evidence>
<dbReference type="EMBL" id="PTRA01000001">
    <property type="protein sequence ID" value="PQA58490.1"/>
    <property type="molecule type" value="Genomic_DNA"/>
</dbReference>
<proteinExistence type="predicted"/>
<organism evidence="2 3">
    <name type="scientific">Siphonobacter curvatus</name>
    <dbReference type="NCBI Taxonomy" id="2094562"/>
    <lineage>
        <taxon>Bacteria</taxon>
        <taxon>Pseudomonadati</taxon>
        <taxon>Bacteroidota</taxon>
        <taxon>Cytophagia</taxon>
        <taxon>Cytophagales</taxon>
        <taxon>Cytophagaceae</taxon>
        <taxon>Siphonobacter</taxon>
    </lineage>
</organism>
<sequence>MSADKKFRLFSSYLIFMALLRKLERVIFFLLLIGVGVLGWRVLQTYPRSSRDQGYLKTFGTDLNAQRANRGMQLLLDTDQTRLTTDSAGTTRISWIPARVESPNRPHFWKKEVRVRQQKLQQETDSYTYPTPKGNQVLHFDFFPDSLPDRQFRTRLEVVGLPTIGSFEIPSSRSARTFRDSLLQEWKIRPNRQ</sequence>
<keyword evidence="1" id="KW-1133">Transmembrane helix</keyword>
<evidence type="ECO:0000313" key="3">
    <source>
        <dbReference type="Proteomes" id="UP000239590"/>
    </source>
</evidence>
<keyword evidence="1" id="KW-0472">Membrane</keyword>
<accession>A0A2S7ILQ2</accession>
<evidence type="ECO:0000313" key="2">
    <source>
        <dbReference type="EMBL" id="PQA58490.1"/>
    </source>
</evidence>
<keyword evidence="3" id="KW-1185">Reference proteome</keyword>
<comment type="caution">
    <text evidence="2">The sequence shown here is derived from an EMBL/GenBank/DDBJ whole genome shotgun (WGS) entry which is preliminary data.</text>
</comment>
<dbReference type="AlphaFoldDB" id="A0A2S7ILQ2"/>
<gene>
    <name evidence="2" type="ORF">C5O19_02110</name>
</gene>
<name>A0A2S7ILQ2_9BACT</name>
<feature type="transmembrane region" description="Helical" evidence="1">
    <location>
        <begin position="26"/>
        <end position="43"/>
    </location>
</feature>
<keyword evidence="1" id="KW-0812">Transmembrane</keyword>
<protein>
    <submittedName>
        <fullName evidence="2">Uncharacterized protein</fullName>
    </submittedName>
</protein>